<reference evidence="2 3" key="1">
    <citation type="submission" date="2005-10" db="EMBL/GenBank/DDBJ databases">
        <title>Complete sequence of Geobacter metallireducens GS-15.</title>
        <authorList>
            <consortium name="US DOE Joint Genome Institute"/>
            <person name="Copeland A."/>
            <person name="Lucas S."/>
            <person name="Lapidus A."/>
            <person name="Barry K."/>
            <person name="Detter J.C."/>
            <person name="Glavina T."/>
            <person name="Hammon N."/>
            <person name="Israni S."/>
            <person name="Pitluck S."/>
            <person name="Di Bartolo G."/>
            <person name="Chain P."/>
            <person name="Schmutz J."/>
            <person name="Larimer F."/>
            <person name="Land M."/>
            <person name="Kyrpides N."/>
            <person name="Ivanova N."/>
            <person name="Richardson P."/>
        </authorList>
    </citation>
    <scope>NUCLEOTIDE SEQUENCE [LARGE SCALE GENOMIC DNA]</scope>
    <source>
        <strain evidence="3">ATCC 53774 / DSM 7210 / GS-15</strain>
    </source>
</reference>
<dbReference type="RefSeq" id="WP_004512692.1">
    <property type="nucleotide sequence ID" value="NC_007517.1"/>
</dbReference>
<dbReference type="STRING" id="269799.Gmet_3254"/>
<proteinExistence type="predicted"/>
<keyword evidence="1" id="KW-0732">Signal</keyword>
<name>Q39QK7_GEOMG</name>
<evidence type="ECO:0000313" key="2">
    <source>
        <dbReference type="EMBL" id="ABB33467.1"/>
    </source>
</evidence>
<dbReference type="HOGENOM" id="CLU_045956_0_0_7"/>
<dbReference type="Proteomes" id="UP000007073">
    <property type="component" value="Chromosome"/>
</dbReference>
<feature type="chain" id="PRO_5004222988" evidence="1">
    <location>
        <begin position="25"/>
        <end position="472"/>
    </location>
</feature>
<dbReference type="KEGG" id="gme:Gmet_3254"/>
<evidence type="ECO:0000256" key="1">
    <source>
        <dbReference type="SAM" id="SignalP"/>
    </source>
</evidence>
<sequence>MKKKVLAVSAACALTAATAVPALALENEFHGMFRVFGTMSNFNDGGSGRLLPTDATTGRDPKTRSFVEQRARLMYIAKANDDLKLVTHFEIDSRWGDNSYANGRNSGGAIGADTVNLETKNVYLDFNIPSTPMNFKVGIQPLVDSYKGVFFNTDVAAALATAKLGNGSVVVGFARLDDADTFTLGSAAGRSTSTPGKAKRDLYIVDGKYNITKDVKVGASYYLLNVDQKAGDNFVPTSTTQTYDYMRHTFGVNAEAKFAPLTLDGFLLYQTARTNGPDKIDQKGWAANLTGKGKLGPGTLKASFLYASGDSKRGTVRDDNTYYGITNETSGANGEHSFYESDMMILFRNKYNITGDRAIVYNVTNVIGGFVGYNANITPKAFANVNAGFVAAATGNDDFGSARVTIGGHKSDYLGTEINGEIGYKVFDNLTASLQGAYVFLGDYYKDTVGTAANPQTPRDPYEGRIMLNYAF</sequence>
<protein>
    <submittedName>
        <fullName evidence="2">Outer membrane channel OmpJ</fullName>
    </submittedName>
</protein>
<gene>
    <name evidence="2" type="primary">ompJ</name>
    <name evidence="2" type="ordered locus">Gmet_3254</name>
</gene>
<dbReference type="eggNOG" id="ENOG502ZBFZ">
    <property type="taxonomic scope" value="Bacteria"/>
</dbReference>
<accession>Q39QK7</accession>
<dbReference type="AlphaFoldDB" id="Q39QK7"/>
<feature type="signal peptide" evidence="1">
    <location>
        <begin position="1"/>
        <end position="24"/>
    </location>
</feature>
<evidence type="ECO:0000313" key="3">
    <source>
        <dbReference type="Proteomes" id="UP000007073"/>
    </source>
</evidence>
<organism evidence="2 3">
    <name type="scientific">Geobacter metallireducens (strain ATCC 53774 / DSM 7210 / GS-15)</name>
    <dbReference type="NCBI Taxonomy" id="269799"/>
    <lineage>
        <taxon>Bacteria</taxon>
        <taxon>Pseudomonadati</taxon>
        <taxon>Thermodesulfobacteriota</taxon>
        <taxon>Desulfuromonadia</taxon>
        <taxon>Geobacterales</taxon>
        <taxon>Geobacteraceae</taxon>
        <taxon>Geobacter</taxon>
    </lineage>
</organism>
<reference evidence="2 3" key="2">
    <citation type="journal article" date="2009" name="BMC Microbiol.">
        <title>The genome sequence of Geobacter metallireducens: features of metabolism, physiology and regulation common and dissimilar to Geobacter sulfurreducens.</title>
        <authorList>
            <person name="Aklujkar M."/>
            <person name="Krushkal J."/>
            <person name="DiBartolo G."/>
            <person name="Lapidus A."/>
            <person name="Land M.L."/>
            <person name="Lovley D.R."/>
        </authorList>
    </citation>
    <scope>NUCLEOTIDE SEQUENCE [LARGE SCALE GENOMIC DNA]</scope>
    <source>
        <strain evidence="3">ATCC 53774 / DSM 7210 / GS-15</strain>
    </source>
</reference>
<keyword evidence="3" id="KW-1185">Reference proteome</keyword>
<dbReference type="EMBL" id="CP000148">
    <property type="protein sequence ID" value="ABB33467.1"/>
    <property type="molecule type" value="Genomic_DNA"/>
</dbReference>